<dbReference type="PANTHER" id="PTHR11125">
    <property type="entry name" value="SUPPRESSOR OF TY 5"/>
    <property type="match status" value="1"/>
</dbReference>
<feature type="domain" description="KOW" evidence="6">
    <location>
        <begin position="468"/>
        <end position="495"/>
    </location>
</feature>
<dbReference type="EMBL" id="JAWWNJ010000131">
    <property type="protein sequence ID" value="KAK6987618.1"/>
    <property type="molecule type" value="Genomic_DNA"/>
</dbReference>
<dbReference type="Proteomes" id="UP001362999">
    <property type="component" value="Unassembled WGS sequence"/>
</dbReference>
<feature type="region of interest" description="Disordered" evidence="5">
    <location>
        <begin position="896"/>
        <end position="937"/>
    </location>
</feature>
<dbReference type="InterPro" id="IPR005824">
    <property type="entry name" value="KOW"/>
</dbReference>
<name>A0AAV9ZN50_9AGAR</name>
<dbReference type="InterPro" id="IPR005100">
    <property type="entry name" value="NGN-domain"/>
</dbReference>
<evidence type="ECO:0000313" key="7">
    <source>
        <dbReference type="EMBL" id="KAK6987618.1"/>
    </source>
</evidence>
<dbReference type="Pfam" id="PF03439">
    <property type="entry name" value="Spt5-NGN"/>
    <property type="match status" value="1"/>
</dbReference>
<reference evidence="7 8" key="1">
    <citation type="journal article" date="2024" name="J Genomics">
        <title>Draft genome sequencing and assembly of Favolaschia claudopus CIRM-BRFM 2984 isolated from oak limbs.</title>
        <authorList>
            <person name="Navarro D."/>
            <person name="Drula E."/>
            <person name="Chaduli D."/>
            <person name="Cazenave R."/>
            <person name="Ahrendt S."/>
            <person name="Wang J."/>
            <person name="Lipzen A."/>
            <person name="Daum C."/>
            <person name="Barry K."/>
            <person name="Grigoriev I.V."/>
            <person name="Favel A."/>
            <person name="Rosso M.N."/>
            <person name="Martin F."/>
        </authorList>
    </citation>
    <scope>NUCLEOTIDE SEQUENCE [LARGE SCALE GENOMIC DNA]</scope>
    <source>
        <strain evidence="7 8">CIRM-BRFM 2984</strain>
    </source>
</reference>
<dbReference type="GO" id="GO:0006368">
    <property type="term" value="P:transcription elongation by RNA polymerase II"/>
    <property type="evidence" value="ECO:0007669"/>
    <property type="project" value="TreeGrafter"/>
</dbReference>
<evidence type="ECO:0000313" key="8">
    <source>
        <dbReference type="Proteomes" id="UP001362999"/>
    </source>
</evidence>
<proteinExistence type="predicted"/>
<organism evidence="7 8">
    <name type="scientific">Favolaschia claudopus</name>
    <dbReference type="NCBI Taxonomy" id="2862362"/>
    <lineage>
        <taxon>Eukaryota</taxon>
        <taxon>Fungi</taxon>
        <taxon>Dikarya</taxon>
        <taxon>Basidiomycota</taxon>
        <taxon>Agaricomycotina</taxon>
        <taxon>Agaricomycetes</taxon>
        <taxon>Agaricomycetidae</taxon>
        <taxon>Agaricales</taxon>
        <taxon>Marasmiineae</taxon>
        <taxon>Mycenaceae</taxon>
        <taxon>Favolaschia</taxon>
    </lineage>
</organism>
<feature type="region of interest" description="Disordered" evidence="5">
    <location>
        <begin position="1096"/>
        <end position="1120"/>
    </location>
</feature>
<feature type="compositionally biased region" description="Polar residues" evidence="5">
    <location>
        <begin position="576"/>
        <end position="585"/>
    </location>
</feature>
<keyword evidence="1" id="KW-0804">Transcription</keyword>
<dbReference type="GO" id="GO:0032044">
    <property type="term" value="C:DSIF complex"/>
    <property type="evidence" value="ECO:0007669"/>
    <property type="project" value="TreeGrafter"/>
</dbReference>
<evidence type="ECO:0000256" key="5">
    <source>
        <dbReference type="SAM" id="MobiDB-lite"/>
    </source>
</evidence>
<comment type="function">
    <text evidence="2">The SPT4-SPT5 complex mediates both activation and inhibition of transcription elongation, and plays a role in pre-mRNA processing. This complex seems to be important for the stability of the RNA polymerase II elongation machinery on the chromatin template but not for the inherent ability of this machinery to translocate down the gene.</text>
</comment>
<comment type="caution">
    <text evidence="7">The sequence shown here is derived from an EMBL/GenBank/DDBJ whole genome shotgun (WGS) entry which is preliminary data.</text>
</comment>
<keyword evidence="8" id="KW-1185">Reference proteome</keyword>
<evidence type="ECO:0000256" key="4">
    <source>
        <dbReference type="ARBA" id="ARBA00031006"/>
    </source>
</evidence>
<dbReference type="GO" id="GO:0006357">
    <property type="term" value="P:regulation of transcription by RNA polymerase II"/>
    <property type="evidence" value="ECO:0007669"/>
    <property type="project" value="InterPro"/>
</dbReference>
<dbReference type="SMART" id="SM00739">
    <property type="entry name" value="KOW"/>
    <property type="match status" value="2"/>
</dbReference>
<feature type="compositionally biased region" description="Low complexity" evidence="5">
    <location>
        <begin position="913"/>
        <end position="927"/>
    </location>
</feature>
<protein>
    <recommendedName>
        <fullName evidence="3">Chromatin elongation factor SPT5</fullName>
    </recommendedName>
    <alternativeName>
        <fullName evidence="4">Chromatin elongation factor spt5</fullName>
    </alternativeName>
</protein>
<dbReference type="InterPro" id="IPR036735">
    <property type="entry name" value="NGN_dom_sf"/>
</dbReference>
<evidence type="ECO:0000256" key="1">
    <source>
        <dbReference type="ARBA" id="ARBA00023163"/>
    </source>
</evidence>
<feature type="region of interest" description="Disordered" evidence="5">
    <location>
        <begin position="576"/>
        <end position="596"/>
    </location>
</feature>
<dbReference type="PANTHER" id="PTHR11125:SF7">
    <property type="entry name" value="TRANSCRIPTION ELONGATION FACTOR SPT5"/>
    <property type="match status" value="1"/>
</dbReference>
<dbReference type="Gene3D" id="3.30.70.940">
    <property type="entry name" value="NusG, N-terminal domain"/>
    <property type="match status" value="1"/>
</dbReference>
<feature type="region of interest" description="Disordered" evidence="5">
    <location>
        <begin position="29"/>
        <end position="82"/>
    </location>
</feature>
<accession>A0AAV9ZN50</accession>
<dbReference type="GO" id="GO:0003729">
    <property type="term" value="F:mRNA binding"/>
    <property type="evidence" value="ECO:0007669"/>
    <property type="project" value="TreeGrafter"/>
</dbReference>
<sequence>MADLYVPGSGVKSAKRRRVSSVADFLDLAAEEDRGEEDEDSEDEDAAFALSSFLDPSDDEDTGAPETLPPRLTTSALPQEDAEELARKIKDRYSRRRMSECGAVPQGGEDEGSSRSIFRWMHTVEHTTNTTKTPIWTVKATRGREWDVVCTIFKIAACFPADGKILSVSASPASPGHVYIECVSPVIVGNLLRRVAFTRRTVLPRSITALDLKSVLVLPAPTMKPGTWVRVRSNNVYHLDLAWVYDYNPVTSDALIYLVPRWSGKQRRHRSPLRLVAGEILESDVSCENEPRQSSLGVRQDIKRSRADTRTGTRQALLSEHVDGTLDATCPYELDGSLYRFGFLVRREPFIDLIVHRVQPAEQELALWMQSPVYNFVKKCADLEQVDLEVVNMSELLTSSCDMQRSLRWNRLALRIGDRVRLPEGDDLGPVGWVTSVTAEHVQVEMYDDAREGTFISASWPTEAVVGDFRVGDYVEVITGRWVGLRAWIVQVEWSRREIQLMNQTYVEEGVRLLDDGQSDIPYADVLGAVGDEGTAGSIASLVRKGDLKVVVRPALAELILPWSFVRVASSETRLSSTGGLSAQKNPAPPAAEGPRRHVVPDPFSQMEVQAFERNIGTFYGMVVGTSADRKKVSIRTEGRAVNTVELISVCDVKERHTGLSLTDYRNASAEQIRELRTAQDKSRLIAAAVSEGPEFSPEDLPGAADAWPEAFGGAVHAASQSLAPAASSQSSSEPPSNWLLQTALENSCLDVVVRGASTSSTKPYNDVVGVIRSMPKVKRNDRGSVKVRFGRVICTDKWIPVKNLFPLTTTEFEGVTSRALARPILDVIGVNVVVIGPDTEGRCDFVGSTGITSSHGKVNIDVISSLPLHPRLQIIAQACIRSVHNDFALEDNEPHSFFSSDGRMPPERSPVGSELTTRSSTSSLFGSEDDTRERETLDEDLVHNPETRYTACILHRMRVGNADIVSIDPMLPDRFTSELRNRIISAFQFGGVPDYDTFKAILYAPIIVQAFFPVESSGVSSVLATDNLELGHVEEQEQVHSSNERDFMSDIVLDGDFEANTQVEGGGGTAVSVTSDSLDRPVVYYEDYGEDLLSRRKDTASPRASRKTKKSGPAKDGKITSFFGRVRQRRARVALVRRLRNPARSSPLSGHRGPPSPLLVATIHASIDPRSCLWSSLAYHVSRGPKAIPPATESRRARRLRVEDLYVGYVRSAPVVAPRRASDQAKKLLTGQQLVQPSQAVPHLMAEVEDFSVELVSRKGYEAKVDGCFFATDVHLPILVPTPFNVGTDFAHATIYDLYVNAFVAYAGLAHAVDMSRGMRTVEGYRGLVLDNPYTIFFTPQNVDEPLNMSVATDKGRTVWRGNILVVKHEADTDKPLNITQDEAARITLIVRKQLDHGWLV</sequence>
<evidence type="ECO:0000256" key="3">
    <source>
        <dbReference type="ARBA" id="ARBA00029865"/>
    </source>
</evidence>
<gene>
    <name evidence="7" type="ORF">R3P38DRAFT_3230711</name>
</gene>
<evidence type="ECO:0000259" key="6">
    <source>
        <dbReference type="SMART" id="SM00739"/>
    </source>
</evidence>
<feature type="compositionally biased region" description="Acidic residues" evidence="5">
    <location>
        <begin position="29"/>
        <end position="46"/>
    </location>
</feature>
<dbReference type="GO" id="GO:0032784">
    <property type="term" value="P:regulation of DNA-templated transcription elongation"/>
    <property type="evidence" value="ECO:0007669"/>
    <property type="project" value="InterPro"/>
</dbReference>
<feature type="domain" description="KOW" evidence="6">
    <location>
        <begin position="413"/>
        <end position="440"/>
    </location>
</feature>
<evidence type="ECO:0000256" key="2">
    <source>
        <dbReference type="ARBA" id="ARBA00024691"/>
    </source>
</evidence>
<dbReference type="InterPro" id="IPR039659">
    <property type="entry name" value="SPT5"/>
</dbReference>